<evidence type="ECO:0000313" key="2">
    <source>
        <dbReference type="EMBL" id="ELP88755.1"/>
    </source>
</evidence>
<dbReference type="RefSeq" id="XP_004255526.1">
    <property type="nucleotide sequence ID" value="XM_004255478.1"/>
</dbReference>
<gene>
    <name evidence="2" type="ORF">EIN_330390</name>
</gene>
<dbReference type="Proteomes" id="UP000014680">
    <property type="component" value="Unassembled WGS sequence"/>
</dbReference>
<keyword evidence="3" id="KW-1185">Reference proteome</keyword>
<dbReference type="EMBL" id="KB206701">
    <property type="protein sequence ID" value="ELP88755.1"/>
    <property type="molecule type" value="Genomic_DNA"/>
</dbReference>
<dbReference type="KEGG" id="eiv:EIN_330390"/>
<dbReference type="VEuPathDB" id="AmoebaDB:EIN_330390"/>
<protein>
    <submittedName>
        <fullName evidence="2">Uncharacterized protein</fullName>
    </submittedName>
</protein>
<dbReference type="AlphaFoldDB" id="L7FMB6"/>
<evidence type="ECO:0000313" key="3">
    <source>
        <dbReference type="Proteomes" id="UP000014680"/>
    </source>
</evidence>
<organism evidence="2 3">
    <name type="scientific">Entamoeba invadens IP1</name>
    <dbReference type="NCBI Taxonomy" id="370355"/>
    <lineage>
        <taxon>Eukaryota</taxon>
        <taxon>Amoebozoa</taxon>
        <taxon>Evosea</taxon>
        <taxon>Archamoebae</taxon>
        <taxon>Mastigamoebida</taxon>
        <taxon>Entamoebidae</taxon>
        <taxon>Entamoeba</taxon>
    </lineage>
</organism>
<sequence length="148" mass="17294">MARVYTEEFKYGKIKIFSKDKEIEALKKKLAEEIAKREVAEMALSEMKIKNVDLEALVKKLKEDIESKNVSLDKADMKSQKIKNTLRNSKKKLEAEEDNSKDLETQLRVKEDDIAYLEKEVAVLKDQNTRLDAAKKNMKKWSIERNED</sequence>
<evidence type="ECO:0000256" key="1">
    <source>
        <dbReference type="SAM" id="MobiDB-lite"/>
    </source>
</evidence>
<accession>L7FMB6</accession>
<feature type="region of interest" description="Disordered" evidence="1">
    <location>
        <begin position="74"/>
        <end position="103"/>
    </location>
</feature>
<proteinExistence type="predicted"/>
<feature type="compositionally biased region" description="Basic and acidic residues" evidence="1">
    <location>
        <begin position="91"/>
        <end position="103"/>
    </location>
</feature>
<reference evidence="2 3" key="1">
    <citation type="submission" date="2012-10" db="EMBL/GenBank/DDBJ databases">
        <authorList>
            <person name="Zafar N."/>
            <person name="Inman J."/>
            <person name="Hall N."/>
            <person name="Lorenzi H."/>
            <person name="Caler E."/>
        </authorList>
    </citation>
    <scope>NUCLEOTIDE SEQUENCE [LARGE SCALE GENOMIC DNA]</scope>
    <source>
        <strain evidence="2 3">IP1</strain>
    </source>
</reference>
<name>L7FMB6_ENTIV</name>
<dbReference type="GeneID" id="14887742"/>